<dbReference type="Proteomes" id="UP001194469">
    <property type="component" value="Unassembled WGS sequence"/>
</dbReference>
<evidence type="ECO:0000313" key="3">
    <source>
        <dbReference type="Proteomes" id="UP001194469"/>
    </source>
</evidence>
<keyword evidence="3" id="KW-1185">Reference proteome</keyword>
<reference evidence="2 3" key="1">
    <citation type="submission" date="2019-08" db="EMBL/GenBank/DDBJ databases">
        <authorList>
            <person name="Luo N."/>
        </authorList>
    </citation>
    <scope>NUCLEOTIDE SEQUENCE [LARGE SCALE GENOMIC DNA]</scope>
    <source>
        <strain evidence="2 3">NCIMB 9442</strain>
    </source>
</reference>
<dbReference type="EMBL" id="VRYY01000526">
    <property type="protein sequence ID" value="MBG3878269.1"/>
    <property type="molecule type" value="Genomic_DNA"/>
</dbReference>
<dbReference type="Pfam" id="PF12728">
    <property type="entry name" value="HTH_17"/>
    <property type="match status" value="1"/>
</dbReference>
<protein>
    <submittedName>
        <fullName evidence="2">Helix-turn-helix domain-containing protein</fullName>
    </submittedName>
</protein>
<sequence length="78" mass="8814">MDTAQTSATPFLSPVHAPEALPGWLTEKQVALLTSLSVSTLRNHRQRRMGIPYVKLGRSVRYARRAVEDYMNAHSITY</sequence>
<name>A0ABS0J795_9BACT</name>
<dbReference type="InterPro" id="IPR041657">
    <property type="entry name" value="HTH_17"/>
</dbReference>
<dbReference type="RefSeq" id="WP_196610223.1">
    <property type="nucleotide sequence ID" value="NZ_VRYY01000526.1"/>
</dbReference>
<proteinExistence type="predicted"/>
<organism evidence="2 3">
    <name type="scientific">Nitratidesulfovibrio oxamicus</name>
    <dbReference type="NCBI Taxonomy" id="32016"/>
    <lineage>
        <taxon>Bacteria</taxon>
        <taxon>Pseudomonadati</taxon>
        <taxon>Thermodesulfobacteriota</taxon>
        <taxon>Desulfovibrionia</taxon>
        <taxon>Desulfovibrionales</taxon>
        <taxon>Desulfovibrionaceae</taxon>
        <taxon>Nitratidesulfovibrio</taxon>
    </lineage>
</organism>
<dbReference type="SUPFAM" id="SSF46955">
    <property type="entry name" value="Putative DNA-binding domain"/>
    <property type="match status" value="1"/>
</dbReference>
<comment type="caution">
    <text evidence="2">The sequence shown here is derived from an EMBL/GenBank/DDBJ whole genome shotgun (WGS) entry which is preliminary data.</text>
</comment>
<dbReference type="InterPro" id="IPR009061">
    <property type="entry name" value="DNA-bd_dom_put_sf"/>
</dbReference>
<gene>
    <name evidence="2" type="ORF">FVW20_14925</name>
</gene>
<evidence type="ECO:0000259" key="1">
    <source>
        <dbReference type="Pfam" id="PF12728"/>
    </source>
</evidence>
<feature type="domain" description="Helix-turn-helix" evidence="1">
    <location>
        <begin position="24"/>
        <end position="74"/>
    </location>
</feature>
<accession>A0ABS0J795</accession>
<evidence type="ECO:0000313" key="2">
    <source>
        <dbReference type="EMBL" id="MBG3878269.1"/>
    </source>
</evidence>